<keyword evidence="1" id="KW-1133">Transmembrane helix</keyword>
<gene>
    <name evidence="3" type="ORF">SAMN04489812_5577</name>
</gene>
<accession>A0A1H2A057</accession>
<dbReference type="AlphaFoldDB" id="A0A1H2A057"/>
<dbReference type="Pfam" id="PF12158">
    <property type="entry name" value="DUF3592"/>
    <property type="match status" value="1"/>
</dbReference>
<dbReference type="STRING" id="630515.SAMN04489812_5577"/>
<sequence length="254" mass="27794">MKTPVRFRVSRLLLVLGLCFGLIGVGMLIAAGATAVSSQRFQATAEKATGRVVAVDSHEECDTDRRSDGRRVRECHTVYDSTIEFSTADGKKITFESNVSGSQPPRPGDSVEVLYPPDDPQRARVAGVAVWVLPIVFGGIGIPFTLAGVIMLAVYLKGRRKLAWLQDSGRRVQGQILGVQRNRHLRINNVHPWRVHVGWRDPASGAAYEFASDNLMSDPTPVLAGAQTLEVLIDPADPQQRHWVDLTPYGLSSD</sequence>
<proteinExistence type="predicted"/>
<feature type="transmembrane region" description="Helical" evidence="1">
    <location>
        <begin position="131"/>
        <end position="156"/>
    </location>
</feature>
<dbReference type="EMBL" id="LT629772">
    <property type="protein sequence ID" value="SDT39344.1"/>
    <property type="molecule type" value="Genomic_DNA"/>
</dbReference>
<keyword evidence="1" id="KW-0812">Transmembrane</keyword>
<evidence type="ECO:0000313" key="3">
    <source>
        <dbReference type="EMBL" id="SDT39344.1"/>
    </source>
</evidence>
<reference evidence="3 4" key="1">
    <citation type="submission" date="2016-10" db="EMBL/GenBank/DDBJ databases">
        <authorList>
            <person name="de Groot N.N."/>
        </authorList>
    </citation>
    <scope>NUCLEOTIDE SEQUENCE [LARGE SCALE GENOMIC DNA]</scope>
    <source>
        <strain evidence="3 4">DSM 21800</strain>
    </source>
</reference>
<protein>
    <recommendedName>
        <fullName evidence="2">DUF3592 domain-containing protein</fullName>
    </recommendedName>
</protein>
<evidence type="ECO:0000256" key="1">
    <source>
        <dbReference type="SAM" id="Phobius"/>
    </source>
</evidence>
<keyword evidence="1" id="KW-0472">Membrane</keyword>
<dbReference type="Proteomes" id="UP000199103">
    <property type="component" value="Chromosome I"/>
</dbReference>
<keyword evidence="4" id="KW-1185">Reference proteome</keyword>
<name>A0A1H2A057_9ACTN</name>
<organism evidence="3 4">
    <name type="scientific">Microlunatus soli</name>
    <dbReference type="NCBI Taxonomy" id="630515"/>
    <lineage>
        <taxon>Bacteria</taxon>
        <taxon>Bacillati</taxon>
        <taxon>Actinomycetota</taxon>
        <taxon>Actinomycetes</taxon>
        <taxon>Propionibacteriales</taxon>
        <taxon>Propionibacteriaceae</taxon>
        <taxon>Microlunatus</taxon>
    </lineage>
</organism>
<evidence type="ECO:0000259" key="2">
    <source>
        <dbReference type="Pfam" id="PF12158"/>
    </source>
</evidence>
<feature type="domain" description="DUF3592" evidence="2">
    <location>
        <begin position="49"/>
        <end position="126"/>
    </location>
</feature>
<dbReference type="InterPro" id="IPR021994">
    <property type="entry name" value="DUF3592"/>
</dbReference>
<evidence type="ECO:0000313" key="4">
    <source>
        <dbReference type="Proteomes" id="UP000199103"/>
    </source>
</evidence>